<dbReference type="GO" id="GO:0043565">
    <property type="term" value="F:sequence-specific DNA binding"/>
    <property type="evidence" value="ECO:0007669"/>
    <property type="project" value="InterPro"/>
</dbReference>
<evidence type="ECO:0000256" key="3">
    <source>
        <dbReference type="ARBA" id="ARBA00023163"/>
    </source>
</evidence>
<dbReference type="RefSeq" id="WP_078666768.1">
    <property type="nucleotide sequence ID" value="NZ_FUWZ01000001.1"/>
</dbReference>
<dbReference type="STRING" id="634771.SAMN04488128_10129"/>
<sequence>MFHRFPPISVPAADTSFLTGNGEIFAKLKQESVAGKRTVFVTEHSLIFVTKGVKLLHLPETTVEAGPDTVVLLKKGIYVMAEYIEEGLDFEALMLFLPVKLLKSMATEPFFQHSKSPSTAPYAVFEGNELVQAFKAHLRLYFDKPVVYTSQLLALKQREILLLLMNGEHRREVADFITAALSTGPEDLDEVMRNYLLQPVTLEDLASLTNRSLASFKRDFQRLYHMPPRQWINEQRLQHARLLLDNTRLPVGEIATQCGYDNPSHFIRIFKKKFGHTPQAIRAEMTMD</sequence>
<dbReference type="InterPro" id="IPR020449">
    <property type="entry name" value="Tscrpt_reg_AraC-type_HTH"/>
</dbReference>
<protein>
    <submittedName>
        <fullName evidence="5">AraC-type DNA-binding protein</fullName>
    </submittedName>
</protein>
<feature type="domain" description="HTH araC/xylS-type" evidence="4">
    <location>
        <begin position="186"/>
        <end position="284"/>
    </location>
</feature>
<name>A0A1T4KAY7_9BACT</name>
<dbReference type="PANTHER" id="PTHR43280">
    <property type="entry name" value="ARAC-FAMILY TRANSCRIPTIONAL REGULATOR"/>
    <property type="match status" value="1"/>
</dbReference>
<dbReference type="Pfam" id="PF22200">
    <property type="entry name" value="ExsA_N"/>
    <property type="match status" value="1"/>
</dbReference>
<dbReference type="AlphaFoldDB" id="A0A1T4KAY7"/>
<dbReference type="Proteomes" id="UP000190367">
    <property type="component" value="Unassembled WGS sequence"/>
</dbReference>
<keyword evidence="3" id="KW-0804">Transcription</keyword>
<dbReference type="Pfam" id="PF12833">
    <property type="entry name" value="HTH_18"/>
    <property type="match status" value="1"/>
</dbReference>
<keyword evidence="6" id="KW-1185">Reference proteome</keyword>
<keyword evidence="1" id="KW-0805">Transcription regulation</keyword>
<evidence type="ECO:0000313" key="5">
    <source>
        <dbReference type="EMBL" id="SJZ39569.1"/>
    </source>
</evidence>
<dbReference type="PRINTS" id="PR00032">
    <property type="entry name" value="HTHARAC"/>
</dbReference>
<dbReference type="EMBL" id="FUWZ01000001">
    <property type="protein sequence ID" value="SJZ39569.1"/>
    <property type="molecule type" value="Genomic_DNA"/>
</dbReference>
<dbReference type="SMART" id="SM00342">
    <property type="entry name" value="HTH_ARAC"/>
    <property type="match status" value="1"/>
</dbReference>
<dbReference type="PROSITE" id="PS00041">
    <property type="entry name" value="HTH_ARAC_FAMILY_1"/>
    <property type="match status" value="1"/>
</dbReference>
<keyword evidence="2 5" id="KW-0238">DNA-binding</keyword>
<dbReference type="OrthoDB" id="4480133at2"/>
<reference evidence="6" key="1">
    <citation type="submission" date="2017-02" db="EMBL/GenBank/DDBJ databases">
        <authorList>
            <person name="Varghese N."/>
            <person name="Submissions S."/>
        </authorList>
    </citation>
    <scope>NUCLEOTIDE SEQUENCE [LARGE SCALE GENOMIC DNA]</scope>
    <source>
        <strain evidence="6">DSM 22224</strain>
    </source>
</reference>
<dbReference type="InterPro" id="IPR018062">
    <property type="entry name" value="HTH_AraC-typ_CS"/>
</dbReference>
<evidence type="ECO:0000313" key="6">
    <source>
        <dbReference type="Proteomes" id="UP000190367"/>
    </source>
</evidence>
<dbReference type="InterPro" id="IPR018060">
    <property type="entry name" value="HTH_AraC"/>
</dbReference>
<dbReference type="SUPFAM" id="SSF46689">
    <property type="entry name" value="Homeodomain-like"/>
    <property type="match status" value="2"/>
</dbReference>
<evidence type="ECO:0000259" key="4">
    <source>
        <dbReference type="PROSITE" id="PS01124"/>
    </source>
</evidence>
<accession>A0A1T4KAY7</accession>
<dbReference type="PROSITE" id="PS01124">
    <property type="entry name" value="HTH_ARAC_FAMILY_2"/>
    <property type="match status" value="1"/>
</dbReference>
<dbReference type="InterPro" id="IPR009057">
    <property type="entry name" value="Homeodomain-like_sf"/>
</dbReference>
<dbReference type="PANTHER" id="PTHR43280:SF2">
    <property type="entry name" value="HTH-TYPE TRANSCRIPTIONAL REGULATOR EXSA"/>
    <property type="match status" value="1"/>
</dbReference>
<evidence type="ECO:0000256" key="2">
    <source>
        <dbReference type="ARBA" id="ARBA00023125"/>
    </source>
</evidence>
<evidence type="ECO:0000256" key="1">
    <source>
        <dbReference type="ARBA" id="ARBA00023015"/>
    </source>
</evidence>
<dbReference type="InterPro" id="IPR054015">
    <property type="entry name" value="ExsA-like_N"/>
</dbReference>
<organism evidence="5 6">
    <name type="scientific">Chitinophaga eiseniae</name>
    <dbReference type="NCBI Taxonomy" id="634771"/>
    <lineage>
        <taxon>Bacteria</taxon>
        <taxon>Pseudomonadati</taxon>
        <taxon>Bacteroidota</taxon>
        <taxon>Chitinophagia</taxon>
        <taxon>Chitinophagales</taxon>
        <taxon>Chitinophagaceae</taxon>
        <taxon>Chitinophaga</taxon>
    </lineage>
</organism>
<gene>
    <name evidence="5" type="ORF">SAMN04488128_10129</name>
</gene>
<dbReference type="GO" id="GO:0003700">
    <property type="term" value="F:DNA-binding transcription factor activity"/>
    <property type="evidence" value="ECO:0007669"/>
    <property type="project" value="InterPro"/>
</dbReference>
<dbReference type="Gene3D" id="1.10.10.60">
    <property type="entry name" value="Homeodomain-like"/>
    <property type="match status" value="2"/>
</dbReference>
<proteinExistence type="predicted"/>